<keyword evidence="1" id="KW-0812">Transmembrane</keyword>
<dbReference type="EMBL" id="LAZR01052740">
    <property type="protein sequence ID" value="KKK82291.1"/>
    <property type="molecule type" value="Genomic_DNA"/>
</dbReference>
<proteinExistence type="predicted"/>
<gene>
    <name evidence="2" type="ORF">LCGC14_2804860</name>
</gene>
<accession>A0A0F9BCY3</accession>
<dbReference type="AlphaFoldDB" id="A0A0F9BCY3"/>
<evidence type="ECO:0000256" key="1">
    <source>
        <dbReference type="SAM" id="Phobius"/>
    </source>
</evidence>
<comment type="caution">
    <text evidence="2">The sequence shown here is derived from an EMBL/GenBank/DDBJ whole genome shotgun (WGS) entry which is preliminary data.</text>
</comment>
<keyword evidence="1" id="KW-0472">Membrane</keyword>
<organism evidence="2">
    <name type="scientific">marine sediment metagenome</name>
    <dbReference type="NCBI Taxonomy" id="412755"/>
    <lineage>
        <taxon>unclassified sequences</taxon>
        <taxon>metagenomes</taxon>
        <taxon>ecological metagenomes</taxon>
    </lineage>
</organism>
<sequence length="100" mass="11545">MELIVVSLSWFIFVFVKAFQQRNVNFLNYWWVPPFSYLMAITQVLVIGVVSVRANKGAALDSPNEIWLFFLDVWPLVFVIGTAGWLGSTLAMFLHNKYIK</sequence>
<name>A0A0F9BCY3_9ZZZZ</name>
<keyword evidence="1" id="KW-1133">Transmembrane helix</keyword>
<feature type="transmembrane region" description="Helical" evidence="1">
    <location>
        <begin position="34"/>
        <end position="54"/>
    </location>
</feature>
<protein>
    <submittedName>
        <fullName evidence="2">Uncharacterized protein</fullName>
    </submittedName>
</protein>
<feature type="transmembrane region" description="Helical" evidence="1">
    <location>
        <begin position="66"/>
        <end position="94"/>
    </location>
</feature>
<evidence type="ECO:0000313" key="2">
    <source>
        <dbReference type="EMBL" id="KKK82291.1"/>
    </source>
</evidence>
<reference evidence="2" key="1">
    <citation type="journal article" date="2015" name="Nature">
        <title>Complex archaea that bridge the gap between prokaryotes and eukaryotes.</title>
        <authorList>
            <person name="Spang A."/>
            <person name="Saw J.H."/>
            <person name="Jorgensen S.L."/>
            <person name="Zaremba-Niedzwiedzka K."/>
            <person name="Martijn J."/>
            <person name="Lind A.E."/>
            <person name="van Eijk R."/>
            <person name="Schleper C."/>
            <person name="Guy L."/>
            <person name="Ettema T.J."/>
        </authorList>
    </citation>
    <scope>NUCLEOTIDE SEQUENCE</scope>
</reference>